<evidence type="ECO:0000313" key="3">
    <source>
        <dbReference type="Proteomes" id="UP000305906"/>
    </source>
</evidence>
<evidence type="ECO:0000313" key="2">
    <source>
        <dbReference type="EMBL" id="TLS41066.1"/>
    </source>
</evidence>
<sequence>MRTKRSVAATIATLALLAGSAATASATDVSPAASKDVSVHAVKLTPKPPKRKNGRVYARAKITGTMPKGAKTCVSLLQAHPYTPDVQVANACTKRRTGWVWTSVELAGCGSYKSLSFYKYEGKTRQFKRSTSNVHCS</sequence>
<evidence type="ECO:0008006" key="4">
    <source>
        <dbReference type="Google" id="ProtNLM"/>
    </source>
</evidence>
<dbReference type="RefSeq" id="WP_138049790.1">
    <property type="nucleotide sequence ID" value="NZ_VBZC01000063.1"/>
</dbReference>
<dbReference type="EMBL" id="VBZC01000063">
    <property type="protein sequence ID" value="TLS41066.1"/>
    <property type="molecule type" value="Genomic_DNA"/>
</dbReference>
<feature type="chain" id="PRO_5024454864" description="Subtilisin inhibitor domain-containing protein" evidence="1">
    <location>
        <begin position="27"/>
        <end position="137"/>
    </location>
</feature>
<keyword evidence="1" id="KW-0732">Signal</keyword>
<comment type="caution">
    <text evidence="2">The sequence shown here is derived from an EMBL/GenBank/DDBJ whole genome shotgun (WGS) entry which is preliminary data.</text>
</comment>
<reference evidence="2 3" key="1">
    <citation type="submission" date="2019-05" db="EMBL/GenBank/DDBJ databases">
        <title>Streptomyces sp. NEAU-C151, a novel actinomycete isolated from soil.</title>
        <authorList>
            <person name="Han L."/>
            <person name="Jiang H."/>
        </authorList>
    </citation>
    <scope>NUCLEOTIDE SEQUENCE [LARGE SCALE GENOMIC DNA]</scope>
    <source>
        <strain evidence="2 3">NEAU-C151</strain>
    </source>
</reference>
<dbReference type="Proteomes" id="UP000305906">
    <property type="component" value="Unassembled WGS sequence"/>
</dbReference>
<keyword evidence="3" id="KW-1185">Reference proteome</keyword>
<feature type="signal peptide" evidence="1">
    <location>
        <begin position="1"/>
        <end position="26"/>
    </location>
</feature>
<name>A0A5R9FFV3_9ACTN</name>
<accession>A0A5R9FFV3</accession>
<evidence type="ECO:0000256" key="1">
    <source>
        <dbReference type="SAM" id="SignalP"/>
    </source>
</evidence>
<proteinExistence type="predicted"/>
<dbReference type="AlphaFoldDB" id="A0A5R9FFV3"/>
<organism evidence="2 3">
    <name type="scientific">Streptomyces montanus</name>
    <dbReference type="NCBI Taxonomy" id="2580423"/>
    <lineage>
        <taxon>Bacteria</taxon>
        <taxon>Bacillati</taxon>
        <taxon>Actinomycetota</taxon>
        <taxon>Actinomycetes</taxon>
        <taxon>Kitasatosporales</taxon>
        <taxon>Streptomycetaceae</taxon>
        <taxon>Streptomyces</taxon>
    </lineage>
</organism>
<protein>
    <recommendedName>
        <fullName evidence="4">Subtilisin inhibitor domain-containing protein</fullName>
    </recommendedName>
</protein>
<gene>
    <name evidence="2" type="ORF">FE633_38395</name>
</gene>